<dbReference type="PANTHER" id="PTHR11795:SF371">
    <property type="entry name" value="HIGH-AFFINITY BRANCHED-CHAIN AMINO ACID TRANSPORT SYSTEM PERMEASE PROTEIN LIVH"/>
    <property type="match status" value="1"/>
</dbReference>
<gene>
    <name evidence="13" type="ORF">GCM10017772_19170</name>
</gene>
<keyword evidence="4" id="KW-0997">Cell inner membrane</keyword>
<dbReference type="PANTHER" id="PTHR11795">
    <property type="entry name" value="BRANCHED-CHAIN AMINO ACID TRANSPORT SYSTEM PERMEASE PROTEIN LIVH"/>
    <property type="match status" value="1"/>
</dbReference>
<dbReference type="GO" id="GO:0015190">
    <property type="term" value="F:L-leucine transmembrane transporter activity"/>
    <property type="evidence" value="ECO:0007669"/>
    <property type="project" value="TreeGrafter"/>
</dbReference>
<evidence type="ECO:0000256" key="2">
    <source>
        <dbReference type="ARBA" id="ARBA00022448"/>
    </source>
</evidence>
<name>A0A919FSH8_9MICO</name>
<dbReference type="GO" id="GO:0015808">
    <property type="term" value="P:L-alanine transport"/>
    <property type="evidence" value="ECO:0007669"/>
    <property type="project" value="TreeGrafter"/>
</dbReference>
<feature type="transmembrane region" description="Helical" evidence="11">
    <location>
        <begin position="191"/>
        <end position="211"/>
    </location>
</feature>
<feature type="transmembrane region" description="Helical" evidence="11">
    <location>
        <begin position="401"/>
        <end position="433"/>
    </location>
</feature>
<dbReference type="InterPro" id="IPR001851">
    <property type="entry name" value="ABC_transp_permease"/>
</dbReference>
<keyword evidence="8 11" id="KW-0472">Membrane</keyword>
<evidence type="ECO:0000256" key="11">
    <source>
        <dbReference type="SAM" id="Phobius"/>
    </source>
</evidence>
<evidence type="ECO:0000313" key="13">
    <source>
        <dbReference type="EMBL" id="GHH71193.1"/>
    </source>
</evidence>
<dbReference type="CDD" id="cd06582">
    <property type="entry name" value="TM_PBP1_LivH_like"/>
    <property type="match status" value="1"/>
</dbReference>
<dbReference type="RefSeq" id="WP_189669012.1">
    <property type="nucleotide sequence ID" value="NZ_BNAS01000002.1"/>
</dbReference>
<feature type="transmembrane region" description="Helical" evidence="11">
    <location>
        <begin position="277"/>
        <end position="296"/>
    </location>
</feature>
<dbReference type="InterPro" id="IPR052157">
    <property type="entry name" value="BCAA_transport_permease"/>
</dbReference>
<dbReference type="GO" id="GO:0005886">
    <property type="term" value="C:plasma membrane"/>
    <property type="evidence" value="ECO:0007669"/>
    <property type="project" value="UniProtKB-SubCell"/>
</dbReference>
<proteinExistence type="inferred from homology"/>
<dbReference type="EMBL" id="BNAS01000002">
    <property type="protein sequence ID" value="GHH71193.1"/>
    <property type="molecule type" value="Genomic_DNA"/>
</dbReference>
<feature type="transmembrane region" description="Helical" evidence="11">
    <location>
        <begin position="372"/>
        <end position="395"/>
    </location>
</feature>
<evidence type="ECO:0000256" key="3">
    <source>
        <dbReference type="ARBA" id="ARBA00022475"/>
    </source>
</evidence>
<keyword evidence="6" id="KW-0029">Amino-acid transport</keyword>
<evidence type="ECO:0000256" key="9">
    <source>
        <dbReference type="ARBA" id="ARBA00037998"/>
    </source>
</evidence>
<evidence type="ECO:0000256" key="10">
    <source>
        <dbReference type="SAM" id="MobiDB-lite"/>
    </source>
</evidence>
<dbReference type="Proteomes" id="UP000627369">
    <property type="component" value="Unassembled WGS sequence"/>
</dbReference>
<dbReference type="Pfam" id="PF02653">
    <property type="entry name" value="BPD_transp_2"/>
    <property type="match status" value="1"/>
</dbReference>
<feature type="compositionally biased region" description="Low complexity" evidence="10">
    <location>
        <begin position="135"/>
        <end position="149"/>
    </location>
</feature>
<evidence type="ECO:0000256" key="8">
    <source>
        <dbReference type="ARBA" id="ARBA00023136"/>
    </source>
</evidence>
<dbReference type="GO" id="GO:0015192">
    <property type="term" value="F:L-phenylalanine transmembrane transporter activity"/>
    <property type="evidence" value="ECO:0007669"/>
    <property type="project" value="TreeGrafter"/>
</dbReference>
<feature type="region of interest" description="Disordered" evidence="10">
    <location>
        <begin position="134"/>
        <end position="176"/>
    </location>
</feature>
<evidence type="ECO:0000256" key="4">
    <source>
        <dbReference type="ARBA" id="ARBA00022519"/>
    </source>
</evidence>
<keyword evidence="3" id="KW-1003">Cell membrane</keyword>
<keyword evidence="14" id="KW-1185">Reference proteome</keyword>
<evidence type="ECO:0000256" key="6">
    <source>
        <dbReference type="ARBA" id="ARBA00022970"/>
    </source>
</evidence>
<keyword evidence="12" id="KW-0732">Signal</keyword>
<keyword evidence="2" id="KW-0813">Transport</keyword>
<organism evidence="13 14">
    <name type="scientific">Promicromonospora soli</name>
    <dbReference type="NCBI Taxonomy" id="2035533"/>
    <lineage>
        <taxon>Bacteria</taxon>
        <taxon>Bacillati</taxon>
        <taxon>Actinomycetota</taxon>
        <taxon>Actinomycetes</taxon>
        <taxon>Micrococcales</taxon>
        <taxon>Promicromonosporaceae</taxon>
        <taxon>Promicromonospora</taxon>
    </lineage>
</organism>
<dbReference type="GO" id="GO:1903806">
    <property type="term" value="P:L-isoleucine import across plasma membrane"/>
    <property type="evidence" value="ECO:0007669"/>
    <property type="project" value="TreeGrafter"/>
</dbReference>
<feature type="transmembrane region" description="Helical" evidence="11">
    <location>
        <begin position="316"/>
        <end position="340"/>
    </location>
</feature>
<protein>
    <recommendedName>
        <fullName evidence="15">Amino acid/amide ABC transporter membrane protein 1 (HAAT family)</fullName>
    </recommendedName>
</protein>
<accession>A0A919FSH8</accession>
<evidence type="ECO:0000256" key="5">
    <source>
        <dbReference type="ARBA" id="ARBA00022692"/>
    </source>
</evidence>
<evidence type="ECO:0000256" key="7">
    <source>
        <dbReference type="ARBA" id="ARBA00022989"/>
    </source>
</evidence>
<evidence type="ECO:0000256" key="12">
    <source>
        <dbReference type="SAM" id="SignalP"/>
    </source>
</evidence>
<feature type="chain" id="PRO_5037231684" description="Amino acid/amide ABC transporter membrane protein 1 (HAAT family)" evidence="12">
    <location>
        <begin position="36"/>
        <end position="474"/>
    </location>
</feature>
<comment type="caution">
    <text evidence="13">The sequence shown here is derived from an EMBL/GenBank/DDBJ whole genome shotgun (WGS) entry which is preliminary data.</text>
</comment>
<comment type="similarity">
    <text evidence="9">Belongs to the binding-protein-dependent transport system permease family. LivHM subfamily.</text>
</comment>
<sequence length="474" mass="48976">MTADRPNLATAARRLLATLAAVAIPAMIVATPAMAASAPDAECTPDASTACVVAIVLDGQSNPVPDVGVNISGADFDVDVTTTKEGPASVEVPHVGSYTITLDEATVPDGLFPDATERVVTAQNGIAARSAFRLTTTPPEGAEPTATPTDGQPTDAATDGTVPADEGLGGADTTRGSGPSFGQIWQQFGSGIRFGLLLALASVGISLIYGTTGLSSFSHGEQVTLGAMFGFIGIQWMGLPVWLTLILVMVVCAATGWLQDAAIWAPLRRRGTPVTQMMIVTIGLSLALQYIIQMVIGGRSLRVLPQNPRPLEIAGITLSTASWLSMGAAIVVIGFIAWFLTRTRIGRATRAVSDNTALAAATGINPDLIVRIVWIMSAGFAGLAGMLLAISFGSFNWSLGMLLLLLMFAAVTLGGLGTAFGALLGSLVIGLVVEMSTLIPGMPSDLRYASALVILILVLLVRPQGLLGRAERIG</sequence>
<feature type="transmembrane region" description="Helical" evidence="11">
    <location>
        <begin position="445"/>
        <end position="462"/>
    </location>
</feature>
<dbReference type="GO" id="GO:0005304">
    <property type="term" value="F:L-valine transmembrane transporter activity"/>
    <property type="evidence" value="ECO:0007669"/>
    <property type="project" value="TreeGrafter"/>
</dbReference>
<evidence type="ECO:0000256" key="1">
    <source>
        <dbReference type="ARBA" id="ARBA00004651"/>
    </source>
</evidence>
<dbReference type="GO" id="GO:0042941">
    <property type="term" value="P:D-alanine transmembrane transport"/>
    <property type="evidence" value="ECO:0007669"/>
    <property type="project" value="TreeGrafter"/>
</dbReference>
<keyword evidence="5 11" id="KW-0812">Transmembrane</keyword>
<dbReference type="GO" id="GO:0015188">
    <property type="term" value="F:L-isoleucine transmembrane transporter activity"/>
    <property type="evidence" value="ECO:0007669"/>
    <property type="project" value="TreeGrafter"/>
</dbReference>
<feature type="signal peptide" evidence="12">
    <location>
        <begin position="1"/>
        <end position="35"/>
    </location>
</feature>
<reference evidence="13" key="2">
    <citation type="submission" date="2020-09" db="EMBL/GenBank/DDBJ databases">
        <authorList>
            <person name="Sun Q."/>
            <person name="Zhou Y."/>
        </authorList>
    </citation>
    <scope>NUCLEOTIDE SEQUENCE</scope>
    <source>
        <strain evidence="13">CGMCC 4.7398</strain>
    </source>
</reference>
<feature type="transmembrane region" description="Helical" evidence="11">
    <location>
        <begin position="245"/>
        <end position="265"/>
    </location>
</feature>
<dbReference type="AlphaFoldDB" id="A0A919FSH8"/>
<keyword evidence="7 11" id="KW-1133">Transmembrane helix</keyword>
<reference evidence="13" key="1">
    <citation type="journal article" date="2014" name="Int. J. Syst. Evol. Microbiol.">
        <title>Complete genome sequence of Corynebacterium casei LMG S-19264T (=DSM 44701T), isolated from a smear-ripened cheese.</title>
        <authorList>
            <consortium name="US DOE Joint Genome Institute (JGI-PGF)"/>
            <person name="Walter F."/>
            <person name="Albersmeier A."/>
            <person name="Kalinowski J."/>
            <person name="Ruckert C."/>
        </authorList>
    </citation>
    <scope>NUCLEOTIDE SEQUENCE</scope>
    <source>
        <strain evidence="13">CGMCC 4.7398</strain>
    </source>
</reference>
<comment type="subcellular location">
    <subcellularLocation>
        <location evidence="1">Cell membrane</location>
        <topology evidence="1">Multi-pass membrane protein</topology>
    </subcellularLocation>
</comment>
<evidence type="ECO:0000313" key="14">
    <source>
        <dbReference type="Proteomes" id="UP000627369"/>
    </source>
</evidence>
<evidence type="ECO:0008006" key="15">
    <source>
        <dbReference type="Google" id="ProtNLM"/>
    </source>
</evidence>